<evidence type="ECO:0000313" key="3">
    <source>
        <dbReference type="Proteomes" id="UP000315711"/>
    </source>
</evidence>
<organism evidence="2 3">
    <name type="scientific">Halalkalibacter nanhaiisediminis</name>
    <dbReference type="NCBI Taxonomy" id="688079"/>
    <lineage>
        <taxon>Bacteria</taxon>
        <taxon>Bacillati</taxon>
        <taxon>Bacillota</taxon>
        <taxon>Bacilli</taxon>
        <taxon>Bacillales</taxon>
        <taxon>Bacillaceae</taxon>
        <taxon>Halalkalibacter</taxon>
    </lineage>
</organism>
<feature type="transmembrane region" description="Helical" evidence="1">
    <location>
        <begin position="36"/>
        <end position="55"/>
    </location>
</feature>
<feature type="transmembrane region" description="Helical" evidence="1">
    <location>
        <begin position="164"/>
        <end position="184"/>
    </location>
</feature>
<proteinExistence type="predicted"/>
<evidence type="ECO:0000256" key="1">
    <source>
        <dbReference type="SAM" id="Phobius"/>
    </source>
</evidence>
<keyword evidence="1" id="KW-0472">Membrane</keyword>
<evidence type="ECO:0000313" key="2">
    <source>
        <dbReference type="EMBL" id="TWI55872.1"/>
    </source>
</evidence>
<name>A0A562QGJ0_9BACI</name>
<reference evidence="2 3" key="1">
    <citation type="journal article" date="2015" name="Stand. Genomic Sci.">
        <title>Genomic Encyclopedia of Bacterial and Archaeal Type Strains, Phase III: the genomes of soil and plant-associated and newly described type strains.</title>
        <authorList>
            <person name="Whitman W.B."/>
            <person name="Woyke T."/>
            <person name="Klenk H.P."/>
            <person name="Zhou Y."/>
            <person name="Lilburn T.G."/>
            <person name="Beck B.J."/>
            <person name="De Vos P."/>
            <person name="Vandamme P."/>
            <person name="Eisen J.A."/>
            <person name="Garrity G."/>
            <person name="Hugenholtz P."/>
            <person name="Kyrpides N.C."/>
        </authorList>
    </citation>
    <scope>NUCLEOTIDE SEQUENCE [LARGE SCALE GENOMIC DNA]</scope>
    <source>
        <strain evidence="2 3">CGMCC 1.10116</strain>
    </source>
</reference>
<dbReference type="InterPro" id="IPR048147">
    <property type="entry name" value="CBO0543-like"/>
</dbReference>
<dbReference type="AlphaFoldDB" id="A0A562QGJ0"/>
<accession>A0A562QGJ0</accession>
<feature type="transmembrane region" description="Helical" evidence="1">
    <location>
        <begin position="128"/>
        <end position="152"/>
    </location>
</feature>
<dbReference type="OrthoDB" id="2591789at2"/>
<dbReference type="EMBL" id="VLKZ01000006">
    <property type="protein sequence ID" value="TWI55872.1"/>
    <property type="molecule type" value="Genomic_DNA"/>
</dbReference>
<keyword evidence="1" id="KW-0812">Transmembrane</keyword>
<protein>
    <submittedName>
        <fullName evidence="2">Uncharacterized protein</fullName>
    </submittedName>
</protein>
<sequence>MNVTQQIQIEHIKATQLELTNLWYNYWQQFSDLSTWPFWVNLGFFVIPLIALYIVIDRRKAFLLGFFGFNVHVWFTYIDALGVSMDWWFYPYKILPVLPVSFALDASFVPVVYMLIYQWTINHNKNYYLYTLGLCLFLAFVFKPILTAFNLFTLNGDMSYIHLFLAYVTIAIISKIITNIFISLKKQDK</sequence>
<gene>
    <name evidence="2" type="ORF">IQ10_02432</name>
</gene>
<feature type="transmembrane region" description="Helical" evidence="1">
    <location>
        <begin position="94"/>
        <end position="116"/>
    </location>
</feature>
<keyword evidence="3" id="KW-1185">Reference proteome</keyword>
<dbReference type="RefSeq" id="WP_144450728.1">
    <property type="nucleotide sequence ID" value="NZ_VLKZ01000006.1"/>
</dbReference>
<comment type="caution">
    <text evidence="2">The sequence shown here is derived from an EMBL/GenBank/DDBJ whole genome shotgun (WGS) entry which is preliminary data.</text>
</comment>
<keyword evidence="1" id="KW-1133">Transmembrane helix</keyword>
<feature type="transmembrane region" description="Helical" evidence="1">
    <location>
        <begin position="62"/>
        <end position="82"/>
    </location>
</feature>
<dbReference type="NCBIfam" id="NF041644">
    <property type="entry name" value="CBO0543_fam"/>
    <property type="match status" value="1"/>
</dbReference>
<dbReference type="Proteomes" id="UP000315711">
    <property type="component" value="Unassembled WGS sequence"/>
</dbReference>